<accession>A0A6P6T4M7</accession>
<keyword evidence="2" id="KW-1185">Reference proteome</keyword>
<dbReference type="Gene3D" id="1.20.1280.50">
    <property type="match status" value="1"/>
</dbReference>
<dbReference type="Proteomes" id="UP001652660">
    <property type="component" value="Chromosome 6e"/>
</dbReference>
<name>A0A6P6T4M7_COFAR</name>
<reference evidence="2" key="1">
    <citation type="journal article" date="2025" name="Foods">
        <title>Unveiling the Microbial Signatures of Arabica Coffee Cherries: Insights into Ripeness Specific Diversity, Functional Traits, and Implications for Quality and Safety.</title>
        <authorList>
            <consortium name="RefSeq"/>
            <person name="Tenea G.N."/>
            <person name="Cifuentes V."/>
            <person name="Reyes P."/>
            <person name="Cevallos-Vallejos M."/>
        </authorList>
    </citation>
    <scope>NUCLEOTIDE SEQUENCE [LARGE SCALE GENOMIC DNA]</scope>
</reference>
<organism evidence="2 3">
    <name type="scientific">Coffea arabica</name>
    <name type="common">Arabian coffee</name>
    <dbReference type="NCBI Taxonomy" id="13443"/>
    <lineage>
        <taxon>Eukaryota</taxon>
        <taxon>Viridiplantae</taxon>
        <taxon>Streptophyta</taxon>
        <taxon>Embryophyta</taxon>
        <taxon>Tracheophyta</taxon>
        <taxon>Spermatophyta</taxon>
        <taxon>Magnoliopsida</taxon>
        <taxon>eudicotyledons</taxon>
        <taxon>Gunneridae</taxon>
        <taxon>Pentapetalae</taxon>
        <taxon>asterids</taxon>
        <taxon>lamiids</taxon>
        <taxon>Gentianales</taxon>
        <taxon>Rubiaceae</taxon>
        <taxon>Ixoroideae</taxon>
        <taxon>Gardenieae complex</taxon>
        <taxon>Bertiereae - Coffeeae clade</taxon>
        <taxon>Coffeeae</taxon>
        <taxon>Coffea</taxon>
    </lineage>
</organism>
<dbReference type="InterPro" id="IPR036047">
    <property type="entry name" value="F-box-like_dom_sf"/>
</dbReference>
<gene>
    <name evidence="3" type="primary">LOC113697605</name>
</gene>
<dbReference type="AlphaFoldDB" id="A0A6P6T4M7"/>
<dbReference type="GeneID" id="113697605"/>
<dbReference type="InterPro" id="IPR013187">
    <property type="entry name" value="F-box-assoc_dom_typ3"/>
</dbReference>
<feature type="domain" description="F-box" evidence="1">
    <location>
        <begin position="4"/>
        <end position="51"/>
    </location>
</feature>
<dbReference type="Pfam" id="PF00646">
    <property type="entry name" value="F-box"/>
    <property type="match status" value="1"/>
</dbReference>
<dbReference type="NCBIfam" id="TIGR01640">
    <property type="entry name" value="F_box_assoc_1"/>
    <property type="match status" value="1"/>
</dbReference>
<dbReference type="RefSeq" id="XP_027073090.2">
    <property type="nucleotide sequence ID" value="XM_027217289.2"/>
</dbReference>
<dbReference type="SUPFAM" id="SSF81383">
    <property type="entry name" value="F-box domain"/>
    <property type="match status" value="1"/>
</dbReference>
<dbReference type="PANTHER" id="PTHR31672:SF13">
    <property type="entry name" value="F-BOX PROTEIN CPR30-LIKE"/>
    <property type="match status" value="1"/>
</dbReference>
<dbReference type="InterPro" id="IPR050796">
    <property type="entry name" value="SCF_F-box_component"/>
</dbReference>
<dbReference type="SMART" id="SM00256">
    <property type="entry name" value="FBOX"/>
    <property type="match status" value="1"/>
</dbReference>
<dbReference type="InterPro" id="IPR017451">
    <property type="entry name" value="F-box-assoc_interact_dom"/>
</dbReference>
<protein>
    <submittedName>
        <fullName evidence="3">F-box protein At4g38870</fullName>
    </submittedName>
</protein>
<sequence length="360" mass="41131">MNEGTTFLELPADVVMEIFSKLPVKSLLRFKAVCKYWCSLIQSPTFVAKHLRHHKNQENLLVHCYHVHGGASALSLFPDEYLAGTSLEYQDHIPTPTSFSTVSTVLGPVDGLVFIYNDHSLMLLWNPATREVKLLPPLVVSSLPLSSPSRTLYSHVFGFGKDPSTNDFKVVCVRDYWDDDLQVWYVPLVSVYTLSSHSWRQFRDYTFSSLRVVKSYTNTYLNGFYYWGGISSCRVFAFDVRNEIFREIRTPDTFKSMQGNLALYNDSLATFAYNRGTETSVDVWVMEAEGSWIKKVSIGPLLNIRRALGSWKTGFIFIETGIMQLALLNPDTKEIRHLGPRINCYCLQVSSYKESLVRLH</sequence>
<evidence type="ECO:0000313" key="2">
    <source>
        <dbReference type="Proteomes" id="UP001652660"/>
    </source>
</evidence>
<dbReference type="InterPro" id="IPR001810">
    <property type="entry name" value="F-box_dom"/>
</dbReference>
<dbReference type="PROSITE" id="PS50181">
    <property type="entry name" value="FBOX"/>
    <property type="match status" value="1"/>
</dbReference>
<dbReference type="PANTHER" id="PTHR31672">
    <property type="entry name" value="BNACNNG10540D PROTEIN"/>
    <property type="match status" value="1"/>
</dbReference>
<dbReference type="OrthoDB" id="1867629at2759"/>
<proteinExistence type="predicted"/>
<dbReference type="CDD" id="cd22157">
    <property type="entry name" value="F-box_AtFBW1-like"/>
    <property type="match status" value="1"/>
</dbReference>
<dbReference type="Pfam" id="PF08268">
    <property type="entry name" value="FBA_3"/>
    <property type="match status" value="1"/>
</dbReference>
<reference evidence="3" key="2">
    <citation type="submission" date="2025-08" db="UniProtKB">
        <authorList>
            <consortium name="RefSeq"/>
        </authorList>
    </citation>
    <scope>IDENTIFICATION</scope>
    <source>
        <tissue evidence="3">Leaves</tissue>
    </source>
</reference>
<evidence type="ECO:0000259" key="1">
    <source>
        <dbReference type="PROSITE" id="PS50181"/>
    </source>
</evidence>
<evidence type="ECO:0000313" key="3">
    <source>
        <dbReference type="RefSeq" id="XP_027073090.2"/>
    </source>
</evidence>